<sequence>MGCSASNEAAGCANVGSRCCQRDVARESVYCATPRSVSASAHALRPLGHAAGQFATLEHDPLHRGYDHAQARATDAVAVAAYEACADPGAHSAGYLVPEPRPKDLQLRITYRVAAAQMHGIDGDPCQFNPGREASAIIAAAERGVREWMPDDVARKHAAAVRSGSPLGGVDNDAKGASVTSMFEISLGVGSFASLDAAAVSSSESLPVPSGDTAHRLSCLALAKHTRMLQLQQQLDGA</sequence>
<evidence type="ECO:0000313" key="1">
    <source>
        <dbReference type="EMBL" id="CAD9106746.1"/>
    </source>
</evidence>
<dbReference type="AlphaFoldDB" id="A0A7S1PXV9"/>
<protein>
    <submittedName>
        <fullName evidence="1">Uncharacterized protein</fullName>
    </submittedName>
</protein>
<organism evidence="1">
    <name type="scientific">Neobodo designis</name>
    <name type="common">Flagellated protozoan</name>
    <name type="synonym">Bodo designis</name>
    <dbReference type="NCBI Taxonomy" id="312471"/>
    <lineage>
        <taxon>Eukaryota</taxon>
        <taxon>Discoba</taxon>
        <taxon>Euglenozoa</taxon>
        <taxon>Kinetoplastea</taxon>
        <taxon>Metakinetoplastina</taxon>
        <taxon>Neobodonida</taxon>
        <taxon>Neobodo</taxon>
    </lineage>
</organism>
<reference evidence="1" key="1">
    <citation type="submission" date="2021-01" db="EMBL/GenBank/DDBJ databases">
        <authorList>
            <person name="Corre E."/>
            <person name="Pelletier E."/>
            <person name="Niang G."/>
            <person name="Scheremetjew M."/>
            <person name="Finn R."/>
            <person name="Kale V."/>
            <person name="Holt S."/>
            <person name="Cochrane G."/>
            <person name="Meng A."/>
            <person name="Brown T."/>
            <person name="Cohen L."/>
        </authorList>
    </citation>
    <scope>NUCLEOTIDE SEQUENCE</scope>
    <source>
        <strain evidence="1">CCAP 1951/1</strain>
    </source>
</reference>
<proteinExistence type="predicted"/>
<name>A0A7S1PXV9_NEODS</name>
<gene>
    <name evidence="1" type="ORF">NDES1114_LOCUS10100</name>
</gene>
<dbReference type="EMBL" id="HBGF01015411">
    <property type="protein sequence ID" value="CAD9106746.1"/>
    <property type="molecule type" value="Transcribed_RNA"/>
</dbReference>
<accession>A0A7S1PXV9</accession>